<name>A0A5B7KIG8_PORTR</name>
<dbReference type="EMBL" id="VSRR010152166">
    <property type="protein sequence ID" value="MPD06616.1"/>
    <property type="molecule type" value="Genomic_DNA"/>
</dbReference>
<protein>
    <submittedName>
        <fullName evidence="2">Uncharacterized protein</fullName>
    </submittedName>
</protein>
<reference evidence="2 3" key="1">
    <citation type="submission" date="2019-05" db="EMBL/GenBank/DDBJ databases">
        <title>Another draft genome of Portunus trituberculatus and its Hox gene families provides insights of decapod evolution.</title>
        <authorList>
            <person name="Jeong J.-H."/>
            <person name="Song I."/>
            <person name="Kim S."/>
            <person name="Choi T."/>
            <person name="Kim D."/>
            <person name="Ryu S."/>
            <person name="Kim W."/>
        </authorList>
    </citation>
    <scope>NUCLEOTIDE SEQUENCE [LARGE SCALE GENOMIC DNA]</scope>
    <source>
        <tissue evidence="2">Muscle</tissue>
    </source>
</reference>
<accession>A0A5B7KIG8</accession>
<gene>
    <name evidence="2" type="ORF">E2C01_102437</name>
</gene>
<comment type="caution">
    <text evidence="2">The sequence shown here is derived from an EMBL/GenBank/DDBJ whole genome shotgun (WGS) entry which is preliminary data.</text>
</comment>
<sequence length="39" mass="3875">MSGMGSAANGRTASYFSLGRAPAGGTEVRSRPASARVSC</sequence>
<dbReference type="Proteomes" id="UP000324222">
    <property type="component" value="Unassembled WGS sequence"/>
</dbReference>
<keyword evidence="3" id="KW-1185">Reference proteome</keyword>
<evidence type="ECO:0000313" key="2">
    <source>
        <dbReference type="EMBL" id="MPD06616.1"/>
    </source>
</evidence>
<evidence type="ECO:0000256" key="1">
    <source>
        <dbReference type="SAM" id="MobiDB-lite"/>
    </source>
</evidence>
<evidence type="ECO:0000313" key="3">
    <source>
        <dbReference type="Proteomes" id="UP000324222"/>
    </source>
</evidence>
<proteinExistence type="predicted"/>
<organism evidence="2 3">
    <name type="scientific">Portunus trituberculatus</name>
    <name type="common">Swimming crab</name>
    <name type="synonym">Neptunus trituberculatus</name>
    <dbReference type="NCBI Taxonomy" id="210409"/>
    <lineage>
        <taxon>Eukaryota</taxon>
        <taxon>Metazoa</taxon>
        <taxon>Ecdysozoa</taxon>
        <taxon>Arthropoda</taxon>
        <taxon>Crustacea</taxon>
        <taxon>Multicrustacea</taxon>
        <taxon>Malacostraca</taxon>
        <taxon>Eumalacostraca</taxon>
        <taxon>Eucarida</taxon>
        <taxon>Decapoda</taxon>
        <taxon>Pleocyemata</taxon>
        <taxon>Brachyura</taxon>
        <taxon>Eubrachyura</taxon>
        <taxon>Portunoidea</taxon>
        <taxon>Portunidae</taxon>
        <taxon>Portuninae</taxon>
        <taxon>Portunus</taxon>
    </lineage>
</organism>
<dbReference type="AlphaFoldDB" id="A0A5B7KIG8"/>
<feature type="region of interest" description="Disordered" evidence="1">
    <location>
        <begin position="15"/>
        <end position="39"/>
    </location>
</feature>